<dbReference type="SMART" id="SM00233">
    <property type="entry name" value="PH"/>
    <property type="match status" value="2"/>
</dbReference>
<keyword evidence="2" id="KW-0677">Repeat</keyword>
<keyword evidence="9" id="KW-1185">Reference proteome</keyword>
<feature type="domain" description="PH" evidence="4">
    <location>
        <begin position="425"/>
        <end position="533"/>
    </location>
</feature>
<feature type="region of interest" description="Disordered" evidence="3">
    <location>
        <begin position="711"/>
        <end position="739"/>
    </location>
</feature>
<feature type="domain" description="RBD" evidence="7">
    <location>
        <begin position="749"/>
        <end position="816"/>
    </location>
</feature>
<evidence type="ECO:0000256" key="1">
    <source>
        <dbReference type="ARBA" id="ARBA00022658"/>
    </source>
</evidence>
<dbReference type="PROSITE" id="PS50003">
    <property type="entry name" value="PH_DOMAIN"/>
    <property type="match status" value="1"/>
</dbReference>
<dbReference type="OrthoDB" id="8059989at2759"/>
<dbReference type="InterPro" id="IPR035899">
    <property type="entry name" value="DBL_dom_sf"/>
</dbReference>
<dbReference type="SUPFAM" id="SSF50156">
    <property type="entry name" value="PDZ domain-like"/>
    <property type="match status" value="1"/>
</dbReference>
<dbReference type="SUPFAM" id="SSF50729">
    <property type="entry name" value="PH domain-like"/>
    <property type="match status" value="2"/>
</dbReference>
<dbReference type="Gene3D" id="1.20.900.10">
    <property type="entry name" value="Dbl homology (DH) domain"/>
    <property type="match status" value="2"/>
</dbReference>
<feature type="compositionally biased region" description="Basic and acidic residues" evidence="3">
    <location>
        <begin position="1916"/>
        <end position="1925"/>
    </location>
</feature>
<evidence type="ECO:0008006" key="10">
    <source>
        <dbReference type="Google" id="ProtNLM"/>
    </source>
</evidence>
<comment type="caution">
    <text evidence="8">The sequence shown here is derived from an EMBL/GenBank/DDBJ whole genome shotgun (WGS) entry which is preliminary data.</text>
</comment>
<proteinExistence type="predicted"/>
<feature type="region of interest" description="Disordered" evidence="3">
    <location>
        <begin position="24"/>
        <end position="73"/>
    </location>
</feature>
<feature type="region of interest" description="Disordered" evidence="3">
    <location>
        <begin position="1896"/>
        <end position="1960"/>
    </location>
</feature>
<dbReference type="GO" id="GO:0005085">
    <property type="term" value="F:guanyl-nucleotide exchange factor activity"/>
    <property type="evidence" value="ECO:0007669"/>
    <property type="project" value="UniProtKB-KW"/>
</dbReference>
<dbReference type="SUPFAM" id="SSF48065">
    <property type="entry name" value="DBL homology domain (DH-domain)"/>
    <property type="match status" value="1"/>
</dbReference>
<dbReference type="InterPro" id="IPR000219">
    <property type="entry name" value="DH_dom"/>
</dbReference>
<accession>A0A7J5YDF9</accession>
<dbReference type="Pfam" id="PF23014">
    <property type="entry name" value="PH_Tiam1"/>
    <property type="match status" value="1"/>
</dbReference>
<feature type="compositionally biased region" description="Basic and acidic residues" evidence="3">
    <location>
        <begin position="719"/>
        <end position="730"/>
    </location>
</feature>
<dbReference type="InterPro" id="IPR040655">
    <property type="entry name" value="TIAM1_CC-Ex"/>
</dbReference>
<organism evidence="8 9">
    <name type="scientific">Dissostichus mawsoni</name>
    <name type="common">Antarctic cod</name>
    <dbReference type="NCBI Taxonomy" id="36200"/>
    <lineage>
        <taxon>Eukaryota</taxon>
        <taxon>Metazoa</taxon>
        <taxon>Chordata</taxon>
        <taxon>Craniata</taxon>
        <taxon>Vertebrata</taxon>
        <taxon>Euteleostomi</taxon>
        <taxon>Actinopterygii</taxon>
        <taxon>Neopterygii</taxon>
        <taxon>Teleostei</taxon>
        <taxon>Neoteleostei</taxon>
        <taxon>Acanthomorphata</taxon>
        <taxon>Eupercaria</taxon>
        <taxon>Perciformes</taxon>
        <taxon>Notothenioidei</taxon>
        <taxon>Nototheniidae</taxon>
        <taxon>Dissostichus</taxon>
    </lineage>
</organism>
<dbReference type="Gene3D" id="6.10.140.680">
    <property type="match status" value="1"/>
</dbReference>
<evidence type="ECO:0000259" key="7">
    <source>
        <dbReference type="PROSITE" id="PS50898"/>
    </source>
</evidence>
<dbReference type="Pfam" id="PF02196">
    <property type="entry name" value="RBD"/>
    <property type="match status" value="1"/>
</dbReference>
<dbReference type="GO" id="GO:0005829">
    <property type="term" value="C:cytosol"/>
    <property type="evidence" value="ECO:0007669"/>
    <property type="project" value="TreeGrafter"/>
</dbReference>
<feature type="domain" description="PDZ" evidence="6">
    <location>
        <begin position="802"/>
        <end position="884"/>
    </location>
</feature>
<dbReference type="PROSITE" id="PS00741">
    <property type="entry name" value="DH_1"/>
    <property type="match status" value="1"/>
</dbReference>
<evidence type="ECO:0000256" key="2">
    <source>
        <dbReference type="ARBA" id="ARBA00022737"/>
    </source>
</evidence>
<dbReference type="InterPro" id="IPR001849">
    <property type="entry name" value="PH_domain"/>
</dbReference>
<dbReference type="PROSITE" id="PS50010">
    <property type="entry name" value="DH_2"/>
    <property type="match status" value="1"/>
</dbReference>
<dbReference type="EMBL" id="JAAKFY010000013">
    <property type="protein sequence ID" value="KAF3847465.1"/>
    <property type="molecule type" value="Genomic_DNA"/>
</dbReference>
<feature type="region of interest" description="Disordered" evidence="3">
    <location>
        <begin position="1806"/>
        <end position="1842"/>
    </location>
</feature>
<reference evidence="8 9" key="1">
    <citation type="submission" date="2020-03" db="EMBL/GenBank/DDBJ databases">
        <title>Dissostichus mawsoni Genome sequencing and assembly.</title>
        <authorList>
            <person name="Park H."/>
        </authorList>
    </citation>
    <scope>NUCLEOTIDE SEQUENCE [LARGE SCALE GENOMIC DNA]</scope>
    <source>
        <strain evidence="8">DM0001</strain>
        <tissue evidence="8">Muscle</tissue>
    </source>
</reference>
<dbReference type="PANTHER" id="PTHR46001:SF4">
    <property type="entry name" value="T-LYMPHOMA INVASION AND METASTASIS-INDUCING PROTEIN 1 ISOFORM X1"/>
    <property type="match status" value="1"/>
</dbReference>
<dbReference type="PROSITE" id="PS50898">
    <property type="entry name" value="RBD"/>
    <property type="match status" value="1"/>
</dbReference>
<dbReference type="Gene3D" id="2.30.42.10">
    <property type="match status" value="1"/>
</dbReference>
<dbReference type="InterPro" id="IPR001478">
    <property type="entry name" value="PDZ"/>
</dbReference>
<sequence>MGNVESQNGDHALYGNEHGYLSRKHMSRSLRISNKQSRRSRHASSGKIEHRNSETSTRSSSTPSIPQSLADHGLEPFNETNILPDFGSPIWVDRVAMNLRPVSFHNDLTNPSVHMNTMHVTLPGPTAEEVQDKDEYMGEVTYLQKTRDGSNETVSFKKKRSKSADMWREDSLEFSLSDLSQEHLTSTEEIIDPASERDFTDCKGHLQSSPTDSADRANSLDELYSQKSSTRRQPHGRYAKWHGANRAIREGDDDKMISPSEEEGNTYSAYTLPCRRSHCLSEGLSSHQAAMCASMQGRRAQTIQDVTAGEGSEYEDSGIDGVTAEVEHQSRRYKTMSASFSMCSAAGRSMFAGSDSGSSSGGGASECVQGVYENFRQELEMSSCQTESLEEAGSALSDEQSTMSSAYQSDVLLSVAQGMVRKAGRLAVKNFLVHKKNKKVESATRRKWKSYWVSLKGCTLFFYETDGRSGIDNNSIPKHAIWVENSIVQAVPEHPKKDFVFCLSNSLGDAFLFQTCSQTELENWITAIHSACATAVARQHHREDTVRLLRAEIKKLEQKIDMDEKMKKMGDMQLSAVTDTKKRKTILDQIFLWEQNLEQFHMDLFRFRCYLASLQGGELPNPKRLLAVAARTENGVRRRTQAMSRSCSKRKSRFSSLWGLDTTSKKKTKAHPSINQVCDILQLFSRFEAINTPASAFKKVFTDGEEPAKKSVDGVYVDPSKEHTKSEDGTSRLPRPSTESDIWVPDHLTPSWVCLPNDQPVLTIIQPGESALCVLETICKAHHLDPTKHYLRLKFLIENQVQFYIPKPEEDVCDLVCFSISVVEEDGVQQLYITDVKAGGLAFAKGLNAGDEILQLNGKESHSLNFSDMKAAFSQASLALTVNTLPSVERRQLCYLPPRRSDAEEDLYTDIFSQSQEEILDDGVGLLLESSGDSLDDDSEIFSDFECRKWSKHSKRSTDSISDMLHLSTEQVAAFCRSLHDMNPTECVSSSPSPDSPFPPPATQRQLSDADKLRKVICELVETERTYVKHSPNVACIQGTVFCFLNHADQNLYMDILEEIYRDHGVGERAKARIQFFHQDLRKKGMTQVGKDRKERVVKKVWFESLNTNLHLSVYLGVLPILKEYVMVFQGSQTLVHKLHDKQLEVVTSFMACFVKAEHLHTTPKKLVEMEFSDKMLPLRELYVGPLAEKLKAEHPQHPIVLQFLNTVKTAYISTAAYMQKKLPLNSRTLQALSALDPLVRGHSETGILLKRLSGPEMMGHLVPPQFDVPLEVVKFNVDRTLPLYLDGDSMVTWWANIMATGKYPGLNHVVKGGLSIFHGPMVESSFSAMGDIISQKRTSMSMATFNAIQTTKYALKSRCQTAIQMFKRENVKLSTVDKALCKNIRTAGTKDKTRRKQALLKKKERQEEFGCQPTTSAEQSRKIAVEKDRHVRQIAAQKRKKALELLDLNCLIGRYLTPLQKETFLTQDELDVLFGNLAEMVEFQVEFLKTLEDGTRLVPDLEKLETVDQFKAFLEERNPKQQHSSTLESYLIKPIQRVLKYPLLLKELYSLTDPDSEEHYHLDVAMKAMNKVASHINEMQKIHEEFGAVFDLLITEQSGEKKEVADLSMGDLLLHTSVTWINPPASLGKWKKEPQIATFVFKTGVVFVCKDGSKQKKKMVGSHRVSASSEEKDPFRYRHMIPTDALQVRSLANADGEGSSMCEIVHTKSESEGRPERTFQLCCSSPESRKDFLKTVHSILREKHRRQLLKTESLPLNQQYVPFGGKRLCALKGARPAINRAASAPTRTLGRRKLVRNRFTIDTDIPDQDIASTQEPDSKLLQQDKDPEKQLQQPELAGDTDRWVEEQFDLEIYEDQEEVKETDILSDEDDEFSQSARALSTKANLEASIMALSLESEETEESESLKSPMASGTPDDVRLSDSEKQSVVIDDNVEDQKQMEDDEIWVKRQQSRSSPDCGT</sequence>
<protein>
    <recommendedName>
        <fullName evidence="10">T-lymphoma invasion and metastasis-inducing protein 1</fullName>
    </recommendedName>
</protein>
<dbReference type="SMART" id="SM00455">
    <property type="entry name" value="RBD"/>
    <property type="match status" value="1"/>
</dbReference>
<dbReference type="PROSITE" id="PS50106">
    <property type="entry name" value="PDZ"/>
    <property type="match status" value="1"/>
</dbReference>
<dbReference type="InterPro" id="IPR055230">
    <property type="entry name" value="PH_Tiam1/2"/>
</dbReference>
<keyword evidence="1" id="KW-0344">Guanine-nucleotide releasing factor</keyword>
<dbReference type="GO" id="GO:0005886">
    <property type="term" value="C:plasma membrane"/>
    <property type="evidence" value="ECO:0007669"/>
    <property type="project" value="TreeGrafter"/>
</dbReference>
<dbReference type="Proteomes" id="UP000518266">
    <property type="component" value="Unassembled WGS sequence"/>
</dbReference>
<dbReference type="FunFam" id="2.30.29.30:FF:000065">
    <property type="entry name" value="T cell lymphoma invasion and metastasis 1"/>
    <property type="match status" value="1"/>
</dbReference>
<evidence type="ECO:0000259" key="5">
    <source>
        <dbReference type="PROSITE" id="PS50010"/>
    </source>
</evidence>
<dbReference type="Gene3D" id="2.30.29.30">
    <property type="entry name" value="Pleckstrin-homology domain (PH domain)/Phosphotyrosine-binding domain (PTB)"/>
    <property type="match status" value="2"/>
</dbReference>
<evidence type="ECO:0000259" key="6">
    <source>
        <dbReference type="PROSITE" id="PS50106"/>
    </source>
</evidence>
<dbReference type="SMART" id="SM00325">
    <property type="entry name" value="RhoGEF"/>
    <property type="match status" value="1"/>
</dbReference>
<evidence type="ECO:0000256" key="3">
    <source>
        <dbReference type="SAM" id="MobiDB-lite"/>
    </source>
</evidence>
<evidence type="ECO:0000259" key="4">
    <source>
        <dbReference type="PROSITE" id="PS50003"/>
    </source>
</evidence>
<dbReference type="GO" id="GO:0007264">
    <property type="term" value="P:small GTPase-mediated signal transduction"/>
    <property type="evidence" value="ECO:0007669"/>
    <property type="project" value="InterPro"/>
</dbReference>
<dbReference type="InterPro" id="IPR001331">
    <property type="entry name" value="GDS_CDC24_CS"/>
</dbReference>
<feature type="domain" description="DH" evidence="5">
    <location>
        <begin position="1445"/>
        <end position="1580"/>
    </location>
</feature>
<gene>
    <name evidence="8" type="ORF">F7725_020493</name>
</gene>
<dbReference type="InterPro" id="IPR036034">
    <property type="entry name" value="PDZ_sf"/>
</dbReference>
<evidence type="ECO:0000313" key="8">
    <source>
        <dbReference type="EMBL" id="KAF3847465.1"/>
    </source>
</evidence>
<dbReference type="InterPro" id="IPR003116">
    <property type="entry name" value="RBD_dom"/>
</dbReference>
<feature type="region of interest" description="Disordered" evidence="3">
    <location>
        <begin position="986"/>
        <end position="1008"/>
    </location>
</feature>
<dbReference type="CDD" id="cd00160">
    <property type="entry name" value="RhoGEF"/>
    <property type="match status" value="1"/>
</dbReference>
<name>A0A7J5YDF9_DISMA</name>
<dbReference type="Pfam" id="PF00169">
    <property type="entry name" value="PH"/>
    <property type="match status" value="1"/>
</dbReference>
<feature type="compositionally biased region" description="Basic and acidic residues" evidence="3">
    <location>
        <begin position="194"/>
        <end position="204"/>
    </location>
</feature>
<dbReference type="InterPro" id="IPR011993">
    <property type="entry name" value="PH-like_dom_sf"/>
</dbReference>
<dbReference type="InterPro" id="IPR043537">
    <property type="entry name" value="Tiam1/Tiam2/Sif"/>
</dbReference>
<dbReference type="Pfam" id="PF00621">
    <property type="entry name" value="RhoGEF"/>
    <property type="match status" value="1"/>
</dbReference>
<feature type="region of interest" description="Disordered" evidence="3">
    <location>
        <begin position="193"/>
        <end position="217"/>
    </location>
</feature>
<feature type="compositionally biased region" description="Basic and acidic residues" evidence="3">
    <location>
        <begin position="1817"/>
        <end position="1830"/>
    </location>
</feature>
<evidence type="ECO:0000313" key="9">
    <source>
        <dbReference type="Proteomes" id="UP000518266"/>
    </source>
</evidence>
<dbReference type="CDD" id="cd01255">
    <property type="entry name" value="PH2_Tiam1_2"/>
    <property type="match status" value="1"/>
</dbReference>
<dbReference type="Pfam" id="PF18385">
    <property type="entry name" value="Tiam_CC_Ex"/>
    <property type="match status" value="1"/>
</dbReference>
<dbReference type="PANTHER" id="PTHR46001">
    <property type="entry name" value="TIAM (MAMMALIAN TUMOR INVASION AND METASTASIS FACTOR) HOMOLOG"/>
    <property type="match status" value="1"/>
</dbReference>
<dbReference type="CDD" id="cd01230">
    <property type="entry name" value="PH1_Tiam1_2"/>
    <property type="match status" value="1"/>
</dbReference>
<feature type="compositionally biased region" description="Low complexity" evidence="3">
    <location>
        <begin position="54"/>
        <end position="64"/>
    </location>
</feature>